<evidence type="ECO:0000313" key="2">
    <source>
        <dbReference type="EMBL" id="TDX82263.1"/>
    </source>
</evidence>
<protein>
    <submittedName>
        <fullName evidence="2">Uncharacterized protein</fullName>
    </submittedName>
</protein>
<feature type="transmembrane region" description="Helical" evidence="1">
    <location>
        <begin position="30"/>
        <end position="49"/>
    </location>
</feature>
<name>A0A4R8I2T7_9FLAO</name>
<dbReference type="EMBL" id="SOEO01000005">
    <property type="protein sequence ID" value="TDX82263.1"/>
    <property type="molecule type" value="Genomic_DNA"/>
</dbReference>
<comment type="caution">
    <text evidence="2">The sequence shown here is derived from an EMBL/GenBank/DDBJ whole genome shotgun (WGS) entry which is preliminary data.</text>
</comment>
<feature type="transmembrane region" description="Helical" evidence="1">
    <location>
        <begin position="144"/>
        <end position="161"/>
    </location>
</feature>
<proteinExistence type="predicted"/>
<sequence>MKKIYFENEFILQPSSPKKQKKENRFARKFIFFYLVFNIIAYSTFLLKFHPKFENEEKDSYYSDFDKSHNKSFTQIYDYILIPDYDVLKRCSDCKLEESENFYPFHKFTFAFGSGGYDNYNQNYYRNSTKGFVGIFGFYGHTEFVFYVIIPFLLYGLTIVYRKFVK</sequence>
<dbReference type="OrthoDB" id="1255835at2"/>
<dbReference type="AlphaFoldDB" id="A0A4R8I2T7"/>
<gene>
    <name evidence="2" type="ORF">B0I22_3426</name>
</gene>
<evidence type="ECO:0000313" key="3">
    <source>
        <dbReference type="Proteomes" id="UP000295313"/>
    </source>
</evidence>
<evidence type="ECO:0000256" key="1">
    <source>
        <dbReference type="SAM" id="Phobius"/>
    </source>
</evidence>
<organism evidence="2 3">
    <name type="scientific">Epilithonimonas xixisoli</name>
    <dbReference type="NCBI Taxonomy" id="1476462"/>
    <lineage>
        <taxon>Bacteria</taxon>
        <taxon>Pseudomonadati</taxon>
        <taxon>Bacteroidota</taxon>
        <taxon>Flavobacteriia</taxon>
        <taxon>Flavobacteriales</taxon>
        <taxon>Weeksellaceae</taxon>
        <taxon>Chryseobacterium group</taxon>
        <taxon>Epilithonimonas</taxon>
    </lineage>
</organism>
<dbReference type="Proteomes" id="UP000295313">
    <property type="component" value="Unassembled WGS sequence"/>
</dbReference>
<keyword evidence="1" id="KW-0812">Transmembrane</keyword>
<reference evidence="2 3" key="1">
    <citation type="submission" date="2019-03" db="EMBL/GenBank/DDBJ databases">
        <title>Genomic Encyclopedia of Type Strains, Phase III (KMG-III): the genomes of soil and plant-associated and newly described type strains.</title>
        <authorList>
            <person name="Whitman W."/>
        </authorList>
    </citation>
    <scope>NUCLEOTIDE SEQUENCE [LARGE SCALE GENOMIC DNA]</scope>
    <source>
        <strain evidence="2 3">CGMCC 1.12802</strain>
    </source>
</reference>
<keyword evidence="1" id="KW-0472">Membrane</keyword>
<accession>A0A4R8I2T7</accession>
<dbReference type="RefSeq" id="WP_133946609.1">
    <property type="nucleotide sequence ID" value="NZ_SOEO01000005.1"/>
</dbReference>
<keyword evidence="3" id="KW-1185">Reference proteome</keyword>
<keyword evidence="1" id="KW-1133">Transmembrane helix</keyword>